<reference evidence="1 2" key="1">
    <citation type="submission" date="2020-08" db="EMBL/GenBank/DDBJ databases">
        <title>Genomic Encyclopedia of Type Strains, Phase IV (KMG-IV): sequencing the most valuable type-strain genomes for metagenomic binning, comparative biology and taxonomic classification.</title>
        <authorList>
            <person name="Goeker M."/>
        </authorList>
    </citation>
    <scope>NUCLEOTIDE SEQUENCE [LARGE SCALE GENOMIC DNA]</scope>
    <source>
        <strain evidence="1 2">DSM 45615</strain>
    </source>
</reference>
<evidence type="ECO:0000313" key="1">
    <source>
        <dbReference type="EMBL" id="MBB5132700.1"/>
    </source>
</evidence>
<dbReference type="EMBL" id="JACHGN010000004">
    <property type="protein sequence ID" value="MBB5132700.1"/>
    <property type="molecule type" value="Genomic_DNA"/>
</dbReference>
<dbReference type="Proteomes" id="UP000578449">
    <property type="component" value="Unassembled WGS sequence"/>
</dbReference>
<accession>A0A840P5E8</accession>
<keyword evidence="2" id="KW-1185">Reference proteome</keyword>
<organism evidence="1 2">
    <name type="scientific">Thermocatellispora tengchongensis</name>
    <dbReference type="NCBI Taxonomy" id="1073253"/>
    <lineage>
        <taxon>Bacteria</taxon>
        <taxon>Bacillati</taxon>
        <taxon>Actinomycetota</taxon>
        <taxon>Actinomycetes</taxon>
        <taxon>Streptosporangiales</taxon>
        <taxon>Streptosporangiaceae</taxon>
        <taxon>Thermocatellispora</taxon>
    </lineage>
</organism>
<dbReference type="AlphaFoldDB" id="A0A840P5E8"/>
<protein>
    <submittedName>
        <fullName evidence="1">Uncharacterized protein</fullName>
    </submittedName>
</protein>
<proteinExistence type="predicted"/>
<gene>
    <name evidence="1" type="ORF">HNP84_002416</name>
</gene>
<sequence length="76" mass="8318">MNGWIIVGDLATKRVNGRDVIVKAGKSGDIQAAIRAWEETDRRRMLSDLGSVGRLVDKALTRMNASGPSRRIEHSG</sequence>
<comment type="caution">
    <text evidence="1">The sequence shown here is derived from an EMBL/GenBank/DDBJ whole genome shotgun (WGS) entry which is preliminary data.</text>
</comment>
<dbReference type="RefSeq" id="WP_185049655.1">
    <property type="nucleotide sequence ID" value="NZ_BAABIX010000003.1"/>
</dbReference>
<evidence type="ECO:0000313" key="2">
    <source>
        <dbReference type="Proteomes" id="UP000578449"/>
    </source>
</evidence>
<name>A0A840P5E8_9ACTN</name>